<feature type="region of interest" description="Disordered" evidence="2">
    <location>
        <begin position="1"/>
        <end position="20"/>
    </location>
</feature>
<evidence type="ECO:0008006" key="5">
    <source>
        <dbReference type="Google" id="ProtNLM"/>
    </source>
</evidence>
<dbReference type="Proteomes" id="UP000450161">
    <property type="component" value="Unassembled WGS sequence"/>
</dbReference>
<evidence type="ECO:0000313" key="3">
    <source>
        <dbReference type="EMBL" id="MST78073.1"/>
    </source>
</evidence>
<sequence>MVPITKDGRLSAKDMFGGNDMNQARTRMRELHSRLAEVNEKYGLERGDDIIITGAKHKSTETYRRELADECRTLSNEVGMKKTLLSGLNRSITKAETKIKALQTMVSNLEKAEADKQATIAELEDYMKNHLGDAVEIKAKITATRKELWDVRDKLNDKKMKLEQAKLQLDELQKNTSHIEARNREIKADFEKTAVSYQQQIINKIWAQAGMKALAEIADIYPRMTSIHDSSLFDDSFAMDFINYGDKIIYCAMYLYVGYINEATNFAESQGGGGSDTKDWGREKDEDEIEWIRRCLRQATRMIKPRKGKGLSR</sequence>
<dbReference type="Gene3D" id="1.10.287.1490">
    <property type="match status" value="1"/>
</dbReference>
<dbReference type="PANTHER" id="PTHR18937">
    <property type="entry name" value="STRUCTURAL MAINTENANCE OF CHROMOSOMES SMC FAMILY MEMBER"/>
    <property type="match status" value="1"/>
</dbReference>
<feature type="compositionally biased region" description="Basic and acidic residues" evidence="2">
    <location>
        <begin position="1"/>
        <end position="12"/>
    </location>
</feature>
<protein>
    <recommendedName>
        <fullName evidence="5">Recombinase</fullName>
    </recommendedName>
</protein>
<name>A0A6I2U062_9BACT</name>
<evidence type="ECO:0000256" key="2">
    <source>
        <dbReference type="SAM" id="MobiDB-lite"/>
    </source>
</evidence>
<dbReference type="AlphaFoldDB" id="A0A6I2U062"/>
<accession>A0A6I2U062</accession>
<evidence type="ECO:0000313" key="4">
    <source>
        <dbReference type="Proteomes" id="UP000450161"/>
    </source>
</evidence>
<dbReference type="EMBL" id="VUNF01000020">
    <property type="protein sequence ID" value="MST78073.1"/>
    <property type="molecule type" value="Genomic_DNA"/>
</dbReference>
<feature type="coiled-coil region" evidence="1">
    <location>
        <begin position="85"/>
        <end position="189"/>
    </location>
</feature>
<gene>
    <name evidence="3" type="ORF">FYJ72_10390</name>
</gene>
<comment type="caution">
    <text evidence="3">The sequence shown here is derived from an EMBL/GenBank/DDBJ whole genome shotgun (WGS) entry which is preliminary data.</text>
</comment>
<proteinExistence type="predicted"/>
<organism evidence="3 4">
    <name type="scientific">Segatella copri</name>
    <dbReference type="NCBI Taxonomy" id="165179"/>
    <lineage>
        <taxon>Bacteria</taxon>
        <taxon>Pseudomonadati</taxon>
        <taxon>Bacteroidota</taxon>
        <taxon>Bacteroidia</taxon>
        <taxon>Bacteroidales</taxon>
        <taxon>Prevotellaceae</taxon>
        <taxon>Segatella</taxon>
    </lineage>
</organism>
<reference evidence="3 4" key="1">
    <citation type="submission" date="2019-08" db="EMBL/GenBank/DDBJ databases">
        <title>In-depth cultivation of the pig gut microbiome towards novel bacterial diversity and tailored functional studies.</title>
        <authorList>
            <person name="Wylensek D."/>
            <person name="Hitch T.C.A."/>
            <person name="Clavel T."/>
        </authorList>
    </citation>
    <scope>NUCLEOTIDE SEQUENCE [LARGE SCALE GENOMIC DNA]</scope>
    <source>
        <strain evidence="3 4">LKV-178-WT-2C</strain>
    </source>
</reference>
<keyword evidence="1" id="KW-0175">Coiled coil</keyword>
<evidence type="ECO:0000256" key="1">
    <source>
        <dbReference type="SAM" id="Coils"/>
    </source>
</evidence>